<dbReference type="Gene3D" id="1.20.1260.10">
    <property type="match status" value="1"/>
</dbReference>
<dbReference type="GO" id="GO:0005829">
    <property type="term" value="C:cytosol"/>
    <property type="evidence" value="ECO:0007669"/>
    <property type="project" value="TreeGrafter"/>
</dbReference>
<dbReference type="PANTHER" id="PTHR30458">
    <property type="entry name" value="PHENYLACETIC ACID DEGRADATION PROTEIN PAA"/>
    <property type="match status" value="1"/>
</dbReference>
<reference evidence="1 2" key="1">
    <citation type="submission" date="2017-02" db="EMBL/GenBank/DDBJ databases">
        <authorList>
            <person name="Peterson S.W."/>
        </authorList>
    </citation>
    <scope>NUCLEOTIDE SEQUENCE [LARGE SCALE GENOMIC DNA]</scope>
    <source>
        <strain evidence="1 2">ATCC 49788</strain>
    </source>
</reference>
<gene>
    <name evidence="1" type="ORF">SAMN02745130_03165</name>
</gene>
<dbReference type="GO" id="GO:0010124">
    <property type="term" value="P:phenylacetate catabolic process"/>
    <property type="evidence" value="ECO:0007669"/>
    <property type="project" value="InterPro"/>
</dbReference>
<dbReference type="EMBL" id="FUYB01000019">
    <property type="protein sequence ID" value="SKA90600.1"/>
    <property type="molecule type" value="Genomic_DNA"/>
</dbReference>
<proteinExistence type="predicted"/>
<keyword evidence="2" id="KW-1185">Reference proteome</keyword>
<dbReference type="NCBIfam" id="TIGR02158">
    <property type="entry name" value="PA_CoA_Oxy3"/>
    <property type="match status" value="1"/>
</dbReference>
<evidence type="ECO:0000313" key="2">
    <source>
        <dbReference type="Proteomes" id="UP000190460"/>
    </source>
</evidence>
<dbReference type="STRING" id="92487.SAMN02745130_03165"/>
<dbReference type="InterPro" id="IPR011882">
    <property type="entry name" value="PaaC"/>
</dbReference>
<name>A0A1T4XM29_9GAMM</name>
<dbReference type="SUPFAM" id="SSF47240">
    <property type="entry name" value="Ferritin-like"/>
    <property type="match status" value="1"/>
</dbReference>
<accession>A0A1T4XM29</accession>
<dbReference type="InterPro" id="IPR052703">
    <property type="entry name" value="Aromatic_CoA_ox/epox"/>
</dbReference>
<dbReference type="InterPro" id="IPR009078">
    <property type="entry name" value="Ferritin-like_SF"/>
</dbReference>
<evidence type="ECO:0000313" key="1">
    <source>
        <dbReference type="EMBL" id="SKA90600.1"/>
    </source>
</evidence>
<dbReference type="Pfam" id="PF05138">
    <property type="entry name" value="PaaA_PaaC"/>
    <property type="match status" value="1"/>
</dbReference>
<dbReference type="InterPro" id="IPR007814">
    <property type="entry name" value="PaaA_PaaC"/>
</dbReference>
<sequence>MSDFNLKAATQEYATRLGDDAVVLGHRLSEWTSNGPFLEEDIALSNVALDYIGRARMYYTYAAELAGNGKTEDDFAYTRDMREYRNLLIHELPRGDFAYTMVRQLLVDVFNTYYLPELAKSADSTLAGIAQKAIKETRYHLRRSHEWTLRLGDGTEASHQRMQRALESLWGYTHELFDADPLELQLADAGIGVHNAALRPTWLAQVSAILTEATLTVPKDDWAVRGGRVGYHTENLGHLLNDMQFLHRAYPGCQW</sequence>
<dbReference type="Proteomes" id="UP000190460">
    <property type="component" value="Unassembled WGS sequence"/>
</dbReference>
<dbReference type="OrthoDB" id="9789947at2"/>
<dbReference type="PANTHER" id="PTHR30458:SF0">
    <property type="entry name" value="1,2-PHENYLACETYL-COA EPOXIDASE, SUBUNIT C"/>
    <property type="match status" value="1"/>
</dbReference>
<dbReference type="AlphaFoldDB" id="A0A1T4XM29"/>
<dbReference type="InterPro" id="IPR012347">
    <property type="entry name" value="Ferritin-like"/>
</dbReference>
<organism evidence="1 2">
    <name type="scientific">Thiothrix eikelboomii</name>
    <dbReference type="NCBI Taxonomy" id="92487"/>
    <lineage>
        <taxon>Bacteria</taxon>
        <taxon>Pseudomonadati</taxon>
        <taxon>Pseudomonadota</taxon>
        <taxon>Gammaproteobacteria</taxon>
        <taxon>Thiotrichales</taxon>
        <taxon>Thiotrichaceae</taxon>
        <taxon>Thiothrix</taxon>
    </lineage>
</organism>
<dbReference type="PIRSF" id="PIRSF037834">
    <property type="entry name" value="PA_CoA_Oase3"/>
    <property type="match status" value="1"/>
</dbReference>
<protein>
    <submittedName>
        <fullName evidence="1">Ring-1,2-phenylacetyl-CoA epoxidase subunit PaaC</fullName>
    </submittedName>
</protein>